<organism evidence="1 2">
    <name type="scientific">Strongylus vulgaris</name>
    <name type="common">Blood worm</name>
    <dbReference type="NCBI Taxonomy" id="40348"/>
    <lineage>
        <taxon>Eukaryota</taxon>
        <taxon>Metazoa</taxon>
        <taxon>Ecdysozoa</taxon>
        <taxon>Nematoda</taxon>
        <taxon>Chromadorea</taxon>
        <taxon>Rhabditida</taxon>
        <taxon>Rhabditina</taxon>
        <taxon>Rhabditomorpha</taxon>
        <taxon>Strongyloidea</taxon>
        <taxon>Strongylidae</taxon>
        <taxon>Strongylus</taxon>
    </lineage>
</organism>
<reference evidence="1 2" key="1">
    <citation type="submission" date="2018-11" db="EMBL/GenBank/DDBJ databases">
        <authorList>
            <consortium name="Pathogen Informatics"/>
        </authorList>
    </citation>
    <scope>NUCLEOTIDE SEQUENCE [LARGE SCALE GENOMIC DNA]</scope>
</reference>
<protein>
    <submittedName>
        <fullName evidence="1">Uncharacterized protein</fullName>
    </submittedName>
</protein>
<proteinExistence type="predicted"/>
<accession>A0A3P7LD23</accession>
<dbReference type="AlphaFoldDB" id="A0A3P7LD23"/>
<sequence>MLELSGYINKFPPEAFNSSSPIHIAPILSSRLERDYPLPLTTSSGEANVNDDVVQQLCPNCKHQSVDLATILAEGEFKISR</sequence>
<name>A0A3P7LD23_STRVU</name>
<dbReference type="OrthoDB" id="8113027at2759"/>
<dbReference type="Proteomes" id="UP000270094">
    <property type="component" value="Unassembled WGS sequence"/>
</dbReference>
<evidence type="ECO:0000313" key="1">
    <source>
        <dbReference type="EMBL" id="VDM77058.1"/>
    </source>
</evidence>
<evidence type="ECO:0000313" key="2">
    <source>
        <dbReference type="Proteomes" id="UP000270094"/>
    </source>
</evidence>
<gene>
    <name evidence="1" type="ORF">SVUK_LOCUS12056</name>
</gene>
<keyword evidence="2" id="KW-1185">Reference proteome</keyword>
<dbReference type="EMBL" id="UYYB01098340">
    <property type="protein sequence ID" value="VDM77058.1"/>
    <property type="molecule type" value="Genomic_DNA"/>
</dbReference>